<keyword evidence="2" id="KW-1185">Reference proteome</keyword>
<dbReference type="Ensembl" id="ENSTMTT00000012898.1">
    <property type="protein sequence ID" value="ENSTMTP00000012465.1"/>
    <property type="gene ID" value="ENSTMTG00000009024.1"/>
</dbReference>
<accession>A0A674IU49</accession>
<evidence type="ECO:0000313" key="2">
    <source>
        <dbReference type="Proteomes" id="UP000472274"/>
    </source>
</evidence>
<sequence>MPLPGGSMIKMGICALGGRTPLWRPSSSRLSAWWNNTATTPILLTTGASKLHIG</sequence>
<reference evidence="1" key="2">
    <citation type="submission" date="2025-09" db="UniProtKB">
        <authorList>
            <consortium name="Ensembl"/>
        </authorList>
    </citation>
    <scope>IDENTIFICATION</scope>
</reference>
<dbReference type="AlphaFoldDB" id="A0A674IU49"/>
<evidence type="ECO:0000313" key="1">
    <source>
        <dbReference type="Ensembl" id="ENSTMTP00000012465.1"/>
    </source>
</evidence>
<proteinExistence type="predicted"/>
<dbReference type="Proteomes" id="UP000472274">
    <property type="component" value="Unplaced"/>
</dbReference>
<reference evidence="1" key="1">
    <citation type="submission" date="2025-08" db="UniProtKB">
        <authorList>
            <consortium name="Ensembl"/>
        </authorList>
    </citation>
    <scope>IDENTIFICATION</scope>
</reference>
<organism evidence="1 2">
    <name type="scientific">Terrapene triunguis</name>
    <name type="common">Three-toed box turtle</name>
    <dbReference type="NCBI Taxonomy" id="2587831"/>
    <lineage>
        <taxon>Eukaryota</taxon>
        <taxon>Metazoa</taxon>
        <taxon>Chordata</taxon>
        <taxon>Craniata</taxon>
        <taxon>Vertebrata</taxon>
        <taxon>Euteleostomi</taxon>
        <taxon>Archelosauria</taxon>
        <taxon>Testudinata</taxon>
        <taxon>Testudines</taxon>
        <taxon>Cryptodira</taxon>
        <taxon>Durocryptodira</taxon>
        <taxon>Testudinoidea</taxon>
        <taxon>Emydidae</taxon>
        <taxon>Terrapene</taxon>
    </lineage>
</organism>
<protein>
    <submittedName>
        <fullName evidence="1">Uncharacterized protein</fullName>
    </submittedName>
</protein>
<dbReference type="InParanoid" id="A0A674IU49"/>
<name>A0A674IU49_9SAUR</name>